<dbReference type="EMBL" id="QVQW01000043">
    <property type="protein sequence ID" value="RKU43405.1"/>
    <property type="molecule type" value="Genomic_DNA"/>
</dbReference>
<reference evidence="1 2" key="1">
    <citation type="submission" date="2018-08" db="EMBL/GenBank/DDBJ databases">
        <title>Draft genome of the lignicolous fungus Coniochaeta pulveracea.</title>
        <authorList>
            <person name="Borstlap C.J."/>
            <person name="De Witt R.N."/>
            <person name="Botha A."/>
            <person name="Volschenk H."/>
        </authorList>
    </citation>
    <scope>NUCLEOTIDE SEQUENCE [LARGE SCALE GENOMIC DNA]</scope>
    <source>
        <strain evidence="1 2">CAB683</strain>
    </source>
</reference>
<dbReference type="OrthoDB" id="18234at2759"/>
<keyword evidence="2" id="KW-1185">Reference proteome</keyword>
<dbReference type="AlphaFoldDB" id="A0A420Y699"/>
<proteinExistence type="predicted"/>
<dbReference type="Proteomes" id="UP000275385">
    <property type="component" value="Unassembled WGS sequence"/>
</dbReference>
<name>A0A420Y699_9PEZI</name>
<comment type="caution">
    <text evidence="1">The sequence shown here is derived from an EMBL/GenBank/DDBJ whole genome shotgun (WGS) entry which is preliminary data.</text>
</comment>
<gene>
    <name evidence="1" type="ORF">DL546_003053</name>
</gene>
<evidence type="ECO:0000313" key="1">
    <source>
        <dbReference type="EMBL" id="RKU43405.1"/>
    </source>
</evidence>
<sequence length="82" mass="9621">MVAQGREEPEVTHRSVHLLTSQHRISVRDFPEPGVRFPLSGMYPWSGSLWCIKYPKEIRHVTRSWVMRVRSSIHALVLYSFT</sequence>
<protein>
    <submittedName>
        <fullName evidence="1">Uncharacterized protein</fullName>
    </submittedName>
</protein>
<evidence type="ECO:0000313" key="2">
    <source>
        <dbReference type="Proteomes" id="UP000275385"/>
    </source>
</evidence>
<accession>A0A420Y699</accession>
<organism evidence="1 2">
    <name type="scientific">Coniochaeta pulveracea</name>
    <dbReference type="NCBI Taxonomy" id="177199"/>
    <lineage>
        <taxon>Eukaryota</taxon>
        <taxon>Fungi</taxon>
        <taxon>Dikarya</taxon>
        <taxon>Ascomycota</taxon>
        <taxon>Pezizomycotina</taxon>
        <taxon>Sordariomycetes</taxon>
        <taxon>Sordariomycetidae</taxon>
        <taxon>Coniochaetales</taxon>
        <taxon>Coniochaetaceae</taxon>
        <taxon>Coniochaeta</taxon>
    </lineage>
</organism>